<keyword evidence="1" id="KW-1133">Transmembrane helix</keyword>
<organism evidence="2 3">
    <name type="scientific">Dyadobacter chenhuakuii</name>
    <dbReference type="NCBI Taxonomy" id="2909339"/>
    <lineage>
        <taxon>Bacteria</taxon>
        <taxon>Pseudomonadati</taxon>
        <taxon>Bacteroidota</taxon>
        <taxon>Cytophagia</taxon>
        <taxon>Cytophagales</taxon>
        <taxon>Spirosomataceae</taxon>
        <taxon>Dyadobacter</taxon>
    </lineage>
</organism>
<accession>A0ABY4XK12</accession>
<keyword evidence="1" id="KW-0472">Membrane</keyword>
<evidence type="ECO:0000313" key="2">
    <source>
        <dbReference type="EMBL" id="USJ30787.1"/>
    </source>
</evidence>
<dbReference type="EMBL" id="CP098805">
    <property type="protein sequence ID" value="USJ30787.1"/>
    <property type="molecule type" value="Genomic_DNA"/>
</dbReference>
<sequence>MAWRSFLFSLIFFVILFVATEIILRIALVCYGYPFWKPGDYLYTGFYPTLKEMIGKDIRSDDEVQDILILGGSVISTPWSNMEVRLDTILQKKYGKSKKFAFYNTAAAGHTSLDNLIKYKLLADKRFDLVIYYEAINENRANCIPDKDFRADYAHIKWYSDIYLLQAHPEINFTVIPYVCALVIRGVRDKVTRKAYVSQDMVDPGFAKFGSNIKTALPYRENLTNMINISNRRGDALLLMKYASYFPEGVKLTGEQKDMDHFAGCHYASPVTIWGQADNVKKGIQSHNQILTDLAKRKQTHFFDMAANMPQDGRFFCDVCHVSELGAQNFASKLAGHLIDSRLLEHSD</sequence>
<evidence type="ECO:0008006" key="4">
    <source>
        <dbReference type="Google" id="ProtNLM"/>
    </source>
</evidence>
<dbReference type="RefSeq" id="WP_235163999.1">
    <property type="nucleotide sequence ID" value="NZ_CP098805.1"/>
</dbReference>
<evidence type="ECO:0000313" key="3">
    <source>
        <dbReference type="Proteomes" id="UP001055420"/>
    </source>
</evidence>
<name>A0ABY4XK12_9BACT</name>
<dbReference type="SUPFAM" id="SSF52266">
    <property type="entry name" value="SGNH hydrolase"/>
    <property type="match status" value="1"/>
</dbReference>
<dbReference type="Proteomes" id="UP001055420">
    <property type="component" value="Chromosome"/>
</dbReference>
<reference evidence="2" key="1">
    <citation type="submission" date="2022-06" db="EMBL/GenBank/DDBJ databases">
        <title>Novel species in genus Dyadobacter.</title>
        <authorList>
            <person name="Ma C."/>
        </authorList>
    </citation>
    <scope>NUCLEOTIDE SEQUENCE</scope>
    <source>
        <strain evidence="2">CY22</strain>
    </source>
</reference>
<gene>
    <name evidence="2" type="ORF">NFI80_23380</name>
</gene>
<dbReference type="InterPro" id="IPR036514">
    <property type="entry name" value="SGNH_hydro_sf"/>
</dbReference>
<feature type="transmembrane region" description="Helical" evidence="1">
    <location>
        <begin position="6"/>
        <end position="28"/>
    </location>
</feature>
<protein>
    <recommendedName>
        <fullName evidence="4">SGNH/GDSL hydrolase family protein</fullName>
    </recommendedName>
</protein>
<keyword evidence="3" id="KW-1185">Reference proteome</keyword>
<keyword evidence="1" id="KW-0812">Transmembrane</keyword>
<dbReference type="Gene3D" id="3.40.50.1110">
    <property type="entry name" value="SGNH hydrolase"/>
    <property type="match status" value="1"/>
</dbReference>
<proteinExistence type="predicted"/>
<evidence type="ECO:0000256" key="1">
    <source>
        <dbReference type="SAM" id="Phobius"/>
    </source>
</evidence>